<gene>
    <name evidence="1" type="ORF">KK137_05770</name>
</gene>
<dbReference type="Proteomes" id="UP000811255">
    <property type="component" value="Unassembled WGS sequence"/>
</dbReference>
<evidence type="ECO:0000313" key="1">
    <source>
        <dbReference type="EMBL" id="MBT2133837.1"/>
    </source>
</evidence>
<dbReference type="EMBL" id="JAHFVK010000001">
    <property type="protein sequence ID" value="MBT2133837.1"/>
    <property type="molecule type" value="Genomic_DNA"/>
</dbReference>
<protein>
    <submittedName>
        <fullName evidence="1">AHH domain-containing protein</fullName>
    </submittedName>
</protein>
<proteinExistence type="predicted"/>
<reference evidence="1 2" key="1">
    <citation type="submission" date="2021-05" db="EMBL/GenBank/DDBJ databases">
        <title>Croceibacterium sp. LX-88 genome sequence.</title>
        <authorList>
            <person name="Luo X."/>
        </authorList>
    </citation>
    <scope>NUCLEOTIDE SEQUENCE [LARGE SCALE GENOMIC DNA]</scope>
    <source>
        <strain evidence="1 2">LX-88</strain>
    </source>
</reference>
<keyword evidence="2" id="KW-1185">Reference proteome</keyword>
<evidence type="ECO:0000313" key="2">
    <source>
        <dbReference type="Proteomes" id="UP000811255"/>
    </source>
</evidence>
<name>A0ABS5W3E8_9SPHN</name>
<accession>A0ABS5W3E8</accession>
<dbReference type="InterPro" id="IPR032871">
    <property type="entry name" value="AHH_dom_containing"/>
</dbReference>
<dbReference type="RefSeq" id="WP_214535216.1">
    <property type="nucleotide sequence ID" value="NZ_JAHFVK010000001.1"/>
</dbReference>
<comment type="caution">
    <text evidence="1">The sequence shown here is derived from an EMBL/GenBank/DDBJ whole genome shotgun (WGS) entry which is preliminary data.</text>
</comment>
<sequence length="173" mass="20130">MLRHRLPFRAVNRRGHPGYASGMQRHHLLPCQLLSRRTFERFFDAIGRIRPSFDDFRRNGLLLPATHESALRLGLPLHRGPHRSYNSMVMDRVGQIEADWSRLRPRSPETARSQALMRIDLLQRALRRRLLQDRRPAVRLNRLDPVQSWPDFTALDTLAEELWSGSALVVAEA</sequence>
<dbReference type="Pfam" id="PF14412">
    <property type="entry name" value="AHH"/>
    <property type="match status" value="1"/>
</dbReference>
<organism evidence="1 2">
    <name type="scientific">Croceibacterium selenioxidans</name>
    <dbReference type="NCBI Taxonomy" id="2838833"/>
    <lineage>
        <taxon>Bacteria</taxon>
        <taxon>Pseudomonadati</taxon>
        <taxon>Pseudomonadota</taxon>
        <taxon>Alphaproteobacteria</taxon>
        <taxon>Sphingomonadales</taxon>
        <taxon>Erythrobacteraceae</taxon>
        <taxon>Croceibacterium</taxon>
    </lineage>
</organism>